<evidence type="ECO:0000313" key="3">
    <source>
        <dbReference type="Proteomes" id="UP001056384"/>
    </source>
</evidence>
<gene>
    <name evidence="2" type="ORF">Slin15195_G017220</name>
</gene>
<dbReference type="AlphaFoldDB" id="A0A9Q9ALP1"/>
<evidence type="ECO:0000313" key="2">
    <source>
        <dbReference type="EMBL" id="USW48403.1"/>
    </source>
</evidence>
<feature type="compositionally biased region" description="Low complexity" evidence="1">
    <location>
        <begin position="467"/>
        <end position="480"/>
    </location>
</feature>
<reference evidence="2" key="1">
    <citation type="submission" date="2022-06" db="EMBL/GenBank/DDBJ databases">
        <title>Complete genome sequences of two strains of the flax pathogen Septoria linicola.</title>
        <authorList>
            <person name="Lapalu N."/>
            <person name="Simon A."/>
            <person name="Demenou B."/>
            <person name="Paumier D."/>
            <person name="Guillot M.-P."/>
            <person name="Gout L."/>
            <person name="Valade R."/>
        </authorList>
    </citation>
    <scope>NUCLEOTIDE SEQUENCE</scope>
    <source>
        <strain evidence="2">SE15195</strain>
    </source>
</reference>
<organism evidence="2 3">
    <name type="scientific">Septoria linicola</name>
    <dbReference type="NCBI Taxonomy" id="215465"/>
    <lineage>
        <taxon>Eukaryota</taxon>
        <taxon>Fungi</taxon>
        <taxon>Dikarya</taxon>
        <taxon>Ascomycota</taxon>
        <taxon>Pezizomycotina</taxon>
        <taxon>Dothideomycetes</taxon>
        <taxon>Dothideomycetidae</taxon>
        <taxon>Mycosphaerellales</taxon>
        <taxon>Mycosphaerellaceae</taxon>
        <taxon>Septoria</taxon>
    </lineage>
</organism>
<feature type="compositionally biased region" description="Low complexity" evidence="1">
    <location>
        <begin position="400"/>
        <end position="416"/>
    </location>
</feature>
<proteinExistence type="predicted"/>
<evidence type="ECO:0000256" key="1">
    <source>
        <dbReference type="SAM" id="MobiDB-lite"/>
    </source>
</evidence>
<dbReference type="EMBL" id="CP099418">
    <property type="protein sequence ID" value="USW48403.1"/>
    <property type="molecule type" value="Genomic_DNA"/>
</dbReference>
<feature type="region of interest" description="Disordered" evidence="1">
    <location>
        <begin position="374"/>
        <end position="480"/>
    </location>
</feature>
<dbReference type="Proteomes" id="UP001056384">
    <property type="component" value="Chromosome 1"/>
</dbReference>
<accession>A0A9Q9ALP1</accession>
<protein>
    <submittedName>
        <fullName evidence="2">Uncharacterized protein</fullName>
    </submittedName>
</protein>
<name>A0A9Q9ALP1_9PEZI</name>
<keyword evidence="3" id="KW-1185">Reference proteome</keyword>
<feature type="region of interest" description="Disordered" evidence="1">
    <location>
        <begin position="129"/>
        <end position="170"/>
    </location>
</feature>
<sequence length="495" mass="47299">MSVGFGLGAGAGAGVNAGAGGGFDASASAGAGHVGAGLSTGFGVLPAIGSLFTFGLGGQAGAGLGVGGHAGAGFGFGVGGSGQGQGDAGAGGSAEAGFGFNGGAGGDGHGNAGSGADAGAGAGVGGSAGWNGEDAAGGQVGGQAGWSDGGDSSSGGQVEGSAVGNSVGHDQAGAGGGYRVTLNPVPVVPIEASGSAVLSASVSTGPNGKPQCTVQGGPATLLYFPPLGQQGSLDSANAAANGPAPPSPAGGEVYTTLGQIFQPGQAYISCQTLWAGYTDDKGSVTQTGPTFTNAIFPVPSDQISTQCLSAVDAKATAGGQVPMYSAGKQVDFGSIHNVSEECRNIAPPPSLLNMVPEWKDYAFWNMQFEQPECIPQKDAPEPKGPVWSPDASCSPTVVQPTTSLVPTAPAAVATPGPSSPESPAKTPTADAVGGQPPADTPTSRSTSAGAYTATARANETASTTRPAAYTGGSATSASSKSSLMVGALLLAMLMM</sequence>
<feature type="compositionally biased region" description="Gly residues" evidence="1">
    <location>
        <begin position="138"/>
        <end position="148"/>
    </location>
</feature>
<feature type="compositionally biased region" description="Low complexity" evidence="1">
    <location>
        <begin position="149"/>
        <end position="161"/>
    </location>
</feature>
<feature type="compositionally biased region" description="Polar residues" evidence="1">
    <location>
        <begin position="440"/>
        <end position="465"/>
    </location>
</feature>